<protein>
    <submittedName>
        <fullName evidence="6">Lectin protein kinase family protein</fullName>
    </submittedName>
</protein>
<organism evidence="6">
    <name type="scientific">Prunus dulcis</name>
    <name type="common">Almond</name>
    <name type="synonym">Amygdalus dulcis</name>
    <dbReference type="NCBI Taxonomy" id="3755"/>
    <lineage>
        <taxon>Eukaryota</taxon>
        <taxon>Viridiplantae</taxon>
        <taxon>Streptophyta</taxon>
        <taxon>Embryophyta</taxon>
        <taxon>Tracheophyta</taxon>
        <taxon>Spermatophyta</taxon>
        <taxon>Magnoliopsida</taxon>
        <taxon>eudicotyledons</taxon>
        <taxon>Gunneridae</taxon>
        <taxon>Pentapetalae</taxon>
        <taxon>rosids</taxon>
        <taxon>fabids</taxon>
        <taxon>Rosales</taxon>
        <taxon>Rosaceae</taxon>
        <taxon>Amygdaloideae</taxon>
        <taxon>Amygdaleae</taxon>
        <taxon>Prunus</taxon>
    </lineage>
</organism>
<evidence type="ECO:0000256" key="3">
    <source>
        <dbReference type="ARBA" id="ARBA00023180"/>
    </source>
</evidence>
<evidence type="ECO:0000256" key="2">
    <source>
        <dbReference type="ARBA" id="ARBA00023157"/>
    </source>
</evidence>
<reference evidence="6" key="1">
    <citation type="journal article" date="2019" name="Science">
        <title>Mutation of a bHLH transcription factor allowed almond domestication.</title>
        <authorList>
            <person name="Sanchez-Perez R."/>
            <person name="Pavan S."/>
            <person name="Mazzeo R."/>
            <person name="Moldovan C."/>
            <person name="Aiese Cigliano R."/>
            <person name="Del Cueto J."/>
            <person name="Ricciardi F."/>
            <person name="Lotti C."/>
            <person name="Ricciardi L."/>
            <person name="Dicenta F."/>
            <person name="Lopez-Marques R.L."/>
            <person name="Lindberg Moller B."/>
        </authorList>
    </citation>
    <scope>NUCLEOTIDE SEQUENCE</scope>
</reference>
<name>A0A4Y1RB99_PRUDU</name>
<feature type="signal peptide" evidence="4">
    <location>
        <begin position="1"/>
        <end position="27"/>
    </location>
</feature>
<sequence length="238" mass="25941">MAAGLMMISSIIFIIFASLWTCHDAASDTLKPGDTLNSSSSLVSASGKFSLYFYVYNDGSNNNSYLAILNKEAPNNVWIGNRDTPIVYPSSAVLILDWNNTLKLTHQGGDPIVISSAPQTSNISTSVVATLLDSGNFILQEVNSTDGSTKQVWWQSSDYPFDTFLPGMKLGINHKSGHLWSMSSWATYNNQCQGHSLLIGIPMDTNCKSGDRGCFIGLVESLQAVVKRSNLFRLRSPS</sequence>
<evidence type="ECO:0000256" key="1">
    <source>
        <dbReference type="ARBA" id="ARBA00022729"/>
    </source>
</evidence>
<keyword evidence="3" id="KW-0325">Glycoprotein</keyword>
<keyword evidence="2" id="KW-1015">Disulfide bond</keyword>
<feature type="chain" id="PRO_5021504926" evidence="4">
    <location>
        <begin position="28"/>
        <end position="238"/>
    </location>
</feature>
<dbReference type="GO" id="GO:0016301">
    <property type="term" value="F:kinase activity"/>
    <property type="evidence" value="ECO:0007669"/>
    <property type="project" value="UniProtKB-KW"/>
</dbReference>
<accession>A0A4Y1RB99</accession>
<dbReference type="EMBL" id="AP019300">
    <property type="protein sequence ID" value="BBH01471.1"/>
    <property type="molecule type" value="Genomic_DNA"/>
</dbReference>
<proteinExistence type="predicted"/>
<gene>
    <name evidence="6" type="ORF">Prudu_011749</name>
</gene>
<dbReference type="PROSITE" id="PS50927">
    <property type="entry name" value="BULB_LECTIN"/>
    <property type="match status" value="1"/>
</dbReference>
<dbReference type="InterPro" id="IPR036426">
    <property type="entry name" value="Bulb-type_lectin_dom_sf"/>
</dbReference>
<evidence type="ECO:0000313" key="6">
    <source>
        <dbReference type="EMBL" id="BBH01471.1"/>
    </source>
</evidence>
<dbReference type="PANTHER" id="PTHR32444:SF226">
    <property type="entry name" value="BULB-TYPE LECTIN DOMAIN-CONTAINING PROTEIN"/>
    <property type="match status" value="1"/>
</dbReference>
<feature type="domain" description="Bulb-type lectin" evidence="5">
    <location>
        <begin position="27"/>
        <end position="152"/>
    </location>
</feature>
<dbReference type="Pfam" id="PF01453">
    <property type="entry name" value="B_lectin"/>
    <property type="match status" value="1"/>
</dbReference>
<keyword evidence="6" id="KW-0418">Kinase</keyword>
<dbReference type="Gene3D" id="2.90.10.10">
    <property type="entry name" value="Bulb-type lectin domain"/>
    <property type="match status" value="1"/>
</dbReference>
<dbReference type="SMART" id="SM00108">
    <property type="entry name" value="B_lectin"/>
    <property type="match status" value="1"/>
</dbReference>
<dbReference type="PANTHER" id="PTHR32444">
    <property type="entry name" value="BULB-TYPE LECTIN DOMAIN-CONTAINING PROTEIN"/>
    <property type="match status" value="1"/>
</dbReference>
<dbReference type="SUPFAM" id="SSF51110">
    <property type="entry name" value="alpha-D-mannose-specific plant lectins"/>
    <property type="match status" value="1"/>
</dbReference>
<dbReference type="AlphaFoldDB" id="A0A4Y1RB99"/>
<keyword evidence="1 4" id="KW-0732">Signal</keyword>
<evidence type="ECO:0000256" key="4">
    <source>
        <dbReference type="SAM" id="SignalP"/>
    </source>
</evidence>
<dbReference type="InterPro" id="IPR001480">
    <property type="entry name" value="Bulb-type_lectin_dom"/>
</dbReference>
<keyword evidence="6" id="KW-0808">Transferase</keyword>
<evidence type="ECO:0000259" key="5">
    <source>
        <dbReference type="PROSITE" id="PS50927"/>
    </source>
</evidence>